<reference evidence="2 3" key="1">
    <citation type="submission" date="2021-11" db="EMBL/GenBank/DDBJ databases">
        <title>Seasonal and diel survey of microbial diversity of the Tyrrhenian coast.</title>
        <authorList>
            <person name="Gattoni G."/>
            <person name="Corral P."/>
        </authorList>
    </citation>
    <scope>NUCLEOTIDE SEQUENCE [LARGE SCALE GENOMIC DNA]</scope>
    <source>
        <strain evidence="2 3">Mr9</strain>
    </source>
</reference>
<evidence type="ECO:0000313" key="2">
    <source>
        <dbReference type="EMBL" id="MCC4213611.1"/>
    </source>
</evidence>
<keyword evidence="3" id="KW-1185">Reference proteome</keyword>
<protein>
    <submittedName>
        <fullName evidence="2">AAA family ATPase</fullName>
    </submittedName>
</protein>
<comment type="caution">
    <text evidence="2">The sequence shown here is derived from an EMBL/GenBank/DDBJ whole genome shotgun (WGS) entry which is preliminary data.</text>
</comment>
<dbReference type="SUPFAM" id="SSF52540">
    <property type="entry name" value="P-loop containing nucleoside triphosphate hydrolases"/>
    <property type="match status" value="1"/>
</dbReference>
<gene>
    <name evidence="2" type="ORF">LLW17_12845</name>
</gene>
<evidence type="ECO:0000259" key="1">
    <source>
        <dbReference type="Pfam" id="PF13175"/>
    </source>
</evidence>
<dbReference type="Pfam" id="PF13175">
    <property type="entry name" value="AAA_15"/>
    <property type="match status" value="1"/>
</dbReference>
<dbReference type="InterPro" id="IPR041685">
    <property type="entry name" value="AAA_GajA/Old/RecF-like"/>
</dbReference>
<name>A0ABS8GUZ1_9FLAO</name>
<accession>A0ABS8GUZ1</accession>
<feature type="domain" description="Endonuclease GajA/Old nuclease/RecF-like AAA" evidence="1">
    <location>
        <begin position="1"/>
        <end position="137"/>
    </location>
</feature>
<dbReference type="RefSeq" id="WP_228230690.1">
    <property type="nucleotide sequence ID" value="NZ_JAJGMW010000017.1"/>
</dbReference>
<dbReference type="Proteomes" id="UP001197770">
    <property type="component" value="Unassembled WGS sequence"/>
</dbReference>
<proteinExistence type="predicted"/>
<evidence type="ECO:0000313" key="3">
    <source>
        <dbReference type="Proteomes" id="UP001197770"/>
    </source>
</evidence>
<sequence length="175" mass="20166">MNIVNFSITNFRSITSAYKIPISEITVLIGKNNEGKSNLLKALNIAMYVLRHHALKRTIRYGGYSRRNDDLYFNWERDFPISLQSRTKNTQSIFRLEFELSSEEIAEFKTEIKSNLNGTLPIEIKIGKDHEPSIKVIKRGKGTKTLNSKSKIIAEYIAKRIIFNYILSIPQKLGQ</sequence>
<dbReference type="InterPro" id="IPR027417">
    <property type="entry name" value="P-loop_NTPase"/>
</dbReference>
<dbReference type="Gene3D" id="3.40.50.300">
    <property type="entry name" value="P-loop containing nucleotide triphosphate hydrolases"/>
    <property type="match status" value="1"/>
</dbReference>
<organism evidence="2 3">
    <name type="scientific">Leeuwenhoekiella parthenopeia</name>
    <dbReference type="NCBI Taxonomy" id="2890320"/>
    <lineage>
        <taxon>Bacteria</taxon>
        <taxon>Pseudomonadati</taxon>
        <taxon>Bacteroidota</taxon>
        <taxon>Flavobacteriia</taxon>
        <taxon>Flavobacteriales</taxon>
        <taxon>Flavobacteriaceae</taxon>
        <taxon>Leeuwenhoekiella</taxon>
    </lineage>
</organism>
<dbReference type="EMBL" id="JAJGMW010000017">
    <property type="protein sequence ID" value="MCC4213611.1"/>
    <property type="molecule type" value="Genomic_DNA"/>
</dbReference>